<accession>A0ACC0EQ30</accession>
<dbReference type="EMBL" id="CM045868">
    <property type="protein sequence ID" value="KAI7957436.1"/>
    <property type="molecule type" value="Genomic_DNA"/>
</dbReference>
<organism evidence="1 2">
    <name type="scientific">Puccinia striiformis f. sp. tritici</name>
    <dbReference type="NCBI Taxonomy" id="168172"/>
    <lineage>
        <taxon>Eukaryota</taxon>
        <taxon>Fungi</taxon>
        <taxon>Dikarya</taxon>
        <taxon>Basidiomycota</taxon>
        <taxon>Pucciniomycotina</taxon>
        <taxon>Pucciniomycetes</taxon>
        <taxon>Pucciniales</taxon>
        <taxon>Pucciniaceae</taxon>
        <taxon>Puccinia</taxon>
    </lineage>
</organism>
<comment type="caution">
    <text evidence="1">The sequence shown here is derived from an EMBL/GenBank/DDBJ whole genome shotgun (WGS) entry which is preliminary data.</text>
</comment>
<evidence type="ECO:0000313" key="1">
    <source>
        <dbReference type="EMBL" id="KAI7957436.1"/>
    </source>
</evidence>
<keyword evidence="2" id="KW-1185">Reference proteome</keyword>
<evidence type="ECO:0000313" key="2">
    <source>
        <dbReference type="Proteomes" id="UP001060170"/>
    </source>
</evidence>
<proteinExistence type="predicted"/>
<sequence length="154" mass="17483">MRKNTNATSQQLYTQPHSTIHLYHSEDFMGQQNPLLGAPPYPIAIKNKSYIHAYREALIFSHSAQEKLFDLSWRSRQSRGNWLPRSLRAPDLGSLDLTAYTPKSTVNAELLITPLHFINRTRVEPTALSKAFEVIVRLFKTLAKGLTPSLLPRG</sequence>
<reference evidence="1 2" key="3">
    <citation type="journal article" date="2022" name="Microbiol. Spectr.">
        <title>Folding features and dynamics of 3D genome architecture in plant fungal pathogens.</title>
        <authorList>
            <person name="Xia C."/>
        </authorList>
    </citation>
    <scope>NUCLEOTIDE SEQUENCE [LARGE SCALE GENOMIC DNA]</scope>
    <source>
        <strain evidence="1 2">93-210</strain>
    </source>
</reference>
<reference evidence="2" key="1">
    <citation type="journal article" date="2018" name="BMC Genomics">
        <title>Genomic insights into host adaptation between the wheat stripe rust pathogen (Puccinia striiformis f. sp. tritici) and the barley stripe rust pathogen (Puccinia striiformis f. sp. hordei).</title>
        <authorList>
            <person name="Xia C."/>
            <person name="Wang M."/>
            <person name="Yin C."/>
            <person name="Cornejo O.E."/>
            <person name="Hulbert S.H."/>
            <person name="Chen X."/>
        </authorList>
    </citation>
    <scope>NUCLEOTIDE SEQUENCE [LARGE SCALE GENOMIC DNA]</scope>
    <source>
        <strain evidence="2">93-210</strain>
    </source>
</reference>
<protein>
    <submittedName>
        <fullName evidence="1">Uncharacterized protein</fullName>
    </submittedName>
</protein>
<reference evidence="2" key="2">
    <citation type="journal article" date="2018" name="Mol. Plant Microbe Interact.">
        <title>Genome sequence resources for the wheat stripe rust pathogen (Puccinia striiformis f. sp. tritici) and the barley stripe rust pathogen (Puccinia striiformis f. sp. hordei).</title>
        <authorList>
            <person name="Xia C."/>
            <person name="Wang M."/>
            <person name="Yin C."/>
            <person name="Cornejo O.E."/>
            <person name="Hulbert S.H."/>
            <person name="Chen X."/>
        </authorList>
    </citation>
    <scope>NUCLEOTIDE SEQUENCE [LARGE SCALE GENOMIC DNA]</scope>
    <source>
        <strain evidence="2">93-210</strain>
    </source>
</reference>
<gene>
    <name evidence="1" type="ORF">MJO28_004531</name>
</gene>
<name>A0ACC0EQ30_9BASI</name>
<dbReference type="Proteomes" id="UP001060170">
    <property type="component" value="Chromosome 4"/>
</dbReference>